<feature type="compositionally biased region" description="Polar residues" evidence="1">
    <location>
        <begin position="67"/>
        <end position="78"/>
    </location>
</feature>
<organism evidence="2 3">
    <name type="scientific">Phytophthora nicotianae P1976</name>
    <dbReference type="NCBI Taxonomy" id="1317066"/>
    <lineage>
        <taxon>Eukaryota</taxon>
        <taxon>Sar</taxon>
        <taxon>Stramenopiles</taxon>
        <taxon>Oomycota</taxon>
        <taxon>Peronosporomycetes</taxon>
        <taxon>Peronosporales</taxon>
        <taxon>Peronosporaceae</taxon>
        <taxon>Phytophthora</taxon>
    </lineage>
</organism>
<dbReference type="EMBL" id="ANJA01001229">
    <property type="protein sequence ID" value="ETO78014.1"/>
    <property type="molecule type" value="Genomic_DNA"/>
</dbReference>
<sequence length="78" mass="8194">MSNTSCSWVDGDAPSSLILAARSKAHDREPGLTRAVRQSGGRRSCSAKARTARASGALDLQRHPSALSASETTVFSHV</sequence>
<comment type="caution">
    <text evidence="2">The sequence shown here is derived from an EMBL/GenBank/DDBJ whole genome shotgun (WGS) entry which is preliminary data.</text>
</comment>
<dbReference type="AlphaFoldDB" id="A0A081AGK3"/>
<gene>
    <name evidence="2" type="ORF">F444_06858</name>
</gene>
<name>A0A081AGK3_PHYNI</name>
<proteinExistence type="predicted"/>
<evidence type="ECO:0000256" key="1">
    <source>
        <dbReference type="SAM" id="MobiDB-lite"/>
    </source>
</evidence>
<dbReference type="Proteomes" id="UP000028582">
    <property type="component" value="Unassembled WGS sequence"/>
</dbReference>
<accession>A0A081AGK3</accession>
<evidence type="ECO:0000313" key="2">
    <source>
        <dbReference type="EMBL" id="ETO78014.1"/>
    </source>
</evidence>
<reference evidence="2 3" key="1">
    <citation type="submission" date="2013-11" db="EMBL/GenBank/DDBJ databases">
        <title>The Genome Sequence of Phytophthora parasitica P1976.</title>
        <authorList>
            <consortium name="The Broad Institute Genomics Platform"/>
            <person name="Russ C."/>
            <person name="Tyler B."/>
            <person name="Panabieres F."/>
            <person name="Shan W."/>
            <person name="Tripathy S."/>
            <person name="Grunwald N."/>
            <person name="Machado M."/>
            <person name="Johnson C.S."/>
            <person name="Walker B."/>
            <person name="Young S."/>
            <person name="Zeng Q."/>
            <person name="Gargeya S."/>
            <person name="Fitzgerald M."/>
            <person name="Haas B."/>
            <person name="Abouelleil A."/>
            <person name="Allen A.W."/>
            <person name="Alvarado L."/>
            <person name="Arachchi H.M."/>
            <person name="Berlin A.M."/>
            <person name="Chapman S.B."/>
            <person name="Gainer-Dewar J."/>
            <person name="Goldberg J."/>
            <person name="Griggs A."/>
            <person name="Gujja S."/>
            <person name="Hansen M."/>
            <person name="Howarth C."/>
            <person name="Imamovic A."/>
            <person name="Ireland A."/>
            <person name="Larimer J."/>
            <person name="McCowan C."/>
            <person name="Murphy C."/>
            <person name="Pearson M."/>
            <person name="Poon T.W."/>
            <person name="Priest M."/>
            <person name="Roberts A."/>
            <person name="Saif S."/>
            <person name="Shea T."/>
            <person name="Sisk P."/>
            <person name="Sykes S."/>
            <person name="Wortman J."/>
            <person name="Nusbaum C."/>
            <person name="Birren B."/>
        </authorList>
    </citation>
    <scope>NUCLEOTIDE SEQUENCE [LARGE SCALE GENOMIC DNA]</scope>
    <source>
        <strain evidence="2 3">P1976</strain>
    </source>
</reference>
<evidence type="ECO:0000313" key="3">
    <source>
        <dbReference type="Proteomes" id="UP000028582"/>
    </source>
</evidence>
<feature type="region of interest" description="Disordered" evidence="1">
    <location>
        <begin position="24"/>
        <end position="78"/>
    </location>
</feature>
<protein>
    <submittedName>
        <fullName evidence="2">Uncharacterized protein</fullName>
    </submittedName>
</protein>